<comment type="caution">
    <text evidence="3">The sequence shown here is derived from an EMBL/GenBank/DDBJ whole genome shotgun (WGS) entry which is preliminary data.</text>
</comment>
<dbReference type="CDD" id="cd00882">
    <property type="entry name" value="Ras_like_GTPase"/>
    <property type="match status" value="1"/>
</dbReference>
<feature type="coiled-coil region" evidence="1">
    <location>
        <begin position="262"/>
        <end position="296"/>
    </location>
</feature>
<dbReference type="EMBL" id="NHTK01000960">
    <property type="protein sequence ID" value="PPR04338.1"/>
    <property type="molecule type" value="Genomic_DNA"/>
</dbReference>
<dbReference type="Gene3D" id="3.40.50.300">
    <property type="entry name" value="P-loop containing nucleotide triphosphate hydrolases"/>
    <property type="match status" value="1"/>
</dbReference>
<reference evidence="3 4" key="1">
    <citation type="journal article" date="2018" name="Evol. Lett.">
        <title>Horizontal gene cluster transfer increased hallucinogenic mushroom diversity.</title>
        <authorList>
            <person name="Reynolds H.T."/>
            <person name="Vijayakumar V."/>
            <person name="Gluck-Thaler E."/>
            <person name="Korotkin H.B."/>
            <person name="Matheny P.B."/>
            <person name="Slot J.C."/>
        </authorList>
    </citation>
    <scope>NUCLEOTIDE SEQUENCE [LARGE SCALE GENOMIC DNA]</scope>
    <source>
        <strain evidence="3 4">2629</strain>
    </source>
</reference>
<name>A0A409YMT4_9AGAR</name>
<keyword evidence="1" id="KW-0175">Coiled coil</keyword>
<dbReference type="GO" id="GO:0005525">
    <property type="term" value="F:GTP binding"/>
    <property type="evidence" value="ECO:0007669"/>
    <property type="project" value="InterPro"/>
</dbReference>
<dbReference type="SUPFAM" id="SSF52540">
    <property type="entry name" value="P-loop containing nucleoside triphosphate hydrolases"/>
    <property type="match status" value="1"/>
</dbReference>
<dbReference type="AlphaFoldDB" id="A0A409YMT4"/>
<evidence type="ECO:0000313" key="4">
    <source>
        <dbReference type="Proteomes" id="UP000284842"/>
    </source>
</evidence>
<proteinExistence type="predicted"/>
<dbReference type="STRING" id="181874.A0A409YMT4"/>
<evidence type="ECO:0000313" key="3">
    <source>
        <dbReference type="EMBL" id="PPR04338.1"/>
    </source>
</evidence>
<sequence>MDTFRGLKLSGPISVERRVKPLPVLNSRIILLFGLTGAGKSNFLEVLSGNAELNISGNSLESVTEEITVYKLVNVKYKMFDEPIFLIDCPGFCDSKTSEFRIIKMIQDWIYATKSRGLLPPDHNISIIFYFHRITDKRLSASQKQTLQLIGSLVGDPYKMETQLAVVTTMWDTLWRPEQFRDAETRFSQLKECLKEFLGSTSEYAFRFDNTQLSALHIIDQARTIHLPDSLRANMRRSANTAPYRAFHEKKLGEAPFAPQLLQILNDRVARIEQSIRLLNDDIQKLEQDAEENMGARNELWGMKKSAEEALEVVLQERCEFLALSEQNQPRPNIARRMLDYIHERMLK</sequence>
<dbReference type="Proteomes" id="UP000284842">
    <property type="component" value="Unassembled WGS sequence"/>
</dbReference>
<dbReference type="InParanoid" id="A0A409YMT4"/>
<accession>A0A409YMT4</accession>
<evidence type="ECO:0000256" key="1">
    <source>
        <dbReference type="SAM" id="Coils"/>
    </source>
</evidence>
<feature type="domain" description="G" evidence="2">
    <location>
        <begin position="30"/>
        <end position="104"/>
    </location>
</feature>
<keyword evidence="4" id="KW-1185">Reference proteome</keyword>
<dbReference type="Pfam" id="PF01926">
    <property type="entry name" value="MMR_HSR1"/>
    <property type="match status" value="1"/>
</dbReference>
<gene>
    <name evidence="3" type="ORF">CVT24_013417</name>
</gene>
<organism evidence="3 4">
    <name type="scientific">Panaeolus cyanescens</name>
    <dbReference type="NCBI Taxonomy" id="181874"/>
    <lineage>
        <taxon>Eukaryota</taxon>
        <taxon>Fungi</taxon>
        <taxon>Dikarya</taxon>
        <taxon>Basidiomycota</taxon>
        <taxon>Agaricomycotina</taxon>
        <taxon>Agaricomycetes</taxon>
        <taxon>Agaricomycetidae</taxon>
        <taxon>Agaricales</taxon>
        <taxon>Agaricineae</taxon>
        <taxon>Galeropsidaceae</taxon>
        <taxon>Panaeolus</taxon>
    </lineage>
</organism>
<dbReference type="OrthoDB" id="8954335at2759"/>
<evidence type="ECO:0000259" key="2">
    <source>
        <dbReference type="Pfam" id="PF01926"/>
    </source>
</evidence>
<dbReference type="InterPro" id="IPR006073">
    <property type="entry name" value="GTP-bd"/>
</dbReference>
<dbReference type="InterPro" id="IPR027417">
    <property type="entry name" value="P-loop_NTPase"/>
</dbReference>
<protein>
    <recommendedName>
        <fullName evidence="2">G domain-containing protein</fullName>
    </recommendedName>
</protein>